<keyword evidence="4" id="KW-1185">Reference proteome</keyword>
<gene>
    <name evidence="3" type="ORF">J2Z66_003886</name>
</gene>
<feature type="transmembrane region" description="Helical" evidence="1">
    <location>
        <begin position="20"/>
        <end position="41"/>
    </location>
</feature>
<dbReference type="Pfam" id="PF01882">
    <property type="entry name" value="DUF58"/>
    <property type="match status" value="1"/>
</dbReference>
<organism evidence="3 4">
    <name type="scientific">Paenibacillus eucommiae</name>
    <dbReference type="NCBI Taxonomy" id="1355755"/>
    <lineage>
        <taxon>Bacteria</taxon>
        <taxon>Bacillati</taxon>
        <taxon>Bacillota</taxon>
        <taxon>Bacilli</taxon>
        <taxon>Bacillales</taxon>
        <taxon>Paenibacillaceae</taxon>
        <taxon>Paenibacillus</taxon>
    </lineage>
</organism>
<evidence type="ECO:0000256" key="1">
    <source>
        <dbReference type="SAM" id="Phobius"/>
    </source>
</evidence>
<comment type="caution">
    <text evidence="3">The sequence shown here is derived from an EMBL/GenBank/DDBJ whole genome shotgun (WGS) entry which is preliminary data.</text>
</comment>
<dbReference type="PANTHER" id="PTHR34351">
    <property type="entry name" value="SLR1927 PROTEIN-RELATED"/>
    <property type="match status" value="1"/>
</dbReference>
<dbReference type="EMBL" id="JAGGLB010000013">
    <property type="protein sequence ID" value="MBP1992278.1"/>
    <property type="molecule type" value="Genomic_DNA"/>
</dbReference>
<dbReference type="PANTHER" id="PTHR34351:SF2">
    <property type="entry name" value="DUF58 DOMAIN-CONTAINING PROTEIN"/>
    <property type="match status" value="1"/>
</dbReference>
<evidence type="ECO:0000313" key="4">
    <source>
        <dbReference type="Proteomes" id="UP001519287"/>
    </source>
</evidence>
<reference evidence="3 4" key="1">
    <citation type="submission" date="2021-03" db="EMBL/GenBank/DDBJ databases">
        <title>Genomic Encyclopedia of Type Strains, Phase IV (KMG-IV): sequencing the most valuable type-strain genomes for metagenomic binning, comparative biology and taxonomic classification.</title>
        <authorList>
            <person name="Goeker M."/>
        </authorList>
    </citation>
    <scope>NUCLEOTIDE SEQUENCE [LARGE SCALE GENOMIC DNA]</scope>
    <source>
        <strain evidence="3 4">DSM 26048</strain>
    </source>
</reference>
<protein>
    <submittedName>
        <fullName evidence="3">Uncharacterized protein (DUF58 family)</fullName>
    </submittedName>
</protein>
<proteinExistence type="predicted"/>
<feature type="domain" description="DUF58" evidence="2">
    <location>
        <begin position="195"/>
        <end position="292"/>
    </location>
</feature>
<dbReference type="RefSeq" id="WP_209973148.1">
    <property type="nucleotide sequence ID" value="NZ_JAGGLB010000013.1"/>
</dbReference>
<dbReference type="Proteomes" id="UP001519287">
    <property type="component" value="Unassembled WGS sequence"/>
</dbReference>
<evidence type="ECO:0000259" key="2">
    <source>
        <dbReference type="Pfam" id="PF01882"/>
    </source>
</evidence>
<keyword evidence="1" id="KW-0472">Membrane</keyword>
<evidence type="ECO:0000313" key="3">
    <source>
        <dbReference type="EMBL" id="MBP1992278.1"/>
    </source>
</evidence>
<sequence length="406" mass="43731">MLLVGCVLVGWMAVSRGGFISYYILGCLLVIMLTAVCLQWFSLLRLQAQRKVLNAVGTAGDEMFVKVQVTFRSLLPLVWLVWRETWKHEESGELLQYSTLQFPWFQRSLAIGYKIRGLRRGKYSWVSGEAVTGDLFGFAVNKRKASAEHAVHSFKVYPKPAEISRIAIPLASGDGAAAQQRRQLDWAPAHAVGGIREYVSGDSQQRIHWKSTARLGRLITKEAERSSAAKCMLLLDAAPAFPPGSAGAAASQPLLEQGIALAAAFFEAAAAARESCGFASSSASAQRIAPAIRQDPTLAYEVLASVGGNAAEAFPDLVRKEAAALPPDTSMLCITSTLGPALLHALAEARSRRRSVHVVYVHAGLALSPAEREGVAQLQALGCSCSAAPHPRSEWPKREVIVDADA</sequence>
<keyword evidence="1" id="KW-0812">Transmembrane</keyword>
<keyword evidence="1" id="KW-1133">Transmembrane helix</keyword>
<name>A0ABS4IXP1_9BACL</name>
<dbReference type="InterPro" id="IPR002881">
    <property type="entry name" value="DUF58"/>
</dbReference>
<accession>A0ABS4IXP1</accession>